<reference evidence="2" key="1">
    <citation type="journal article" date="2020" name="Nature">
        <title>Giant virus diversity and host interactions through global metagenomics.</title>
        <authorList>
            <person name="Schulz F."/>
            <person name="Roux S."/>
            <person name="Paez-Espino D."/>
            <person name="Jungbluth S."/>
            <person name="Walsh D.A."/>
            <person name="Denef V.J."/>
            <person name="McMahon K.D."/>
            <person name="Konstantinidis K.T."/>
            <person name="Eloe-Fadrosh E.A."/>
            <person name="Kyrpides N.C."/>
            <person name="Woyke T."/>
        </authorList>
    </citation>
    <scope>NUCLEOTIDE SEQUENCE</scope>
    <source>
        <strain evidence="2">GVMAG-M-3300009159-65</strain>
    </source>
</reference>
<dbReference type="CDD" id="cd00158">
    <property type="entry name" value="RHOD"/>
    <property type="match status" value="1"/>
</dbReference>
<dbReference type="InterPro" id="IPR001763">
    <property type="entry name" value="Rhodanese-like_dom"/>
</dbReference>
<sequence length="127" mass="14840">MGVMYSLPSYKFNELQTRMKGSIILINTMNTSKQDCLIKNTLKANVETEQINKLLKNNKNQEIVVYGVHHTDISVINKYNQLKKLGFKNVYIYYGGMYEWLLLQEVFGNNNFQTDGMIKDIVEYKID</sequence>
<dbReference type="SUPFAM" id="SSF52821">
    <property type="entry name" value="Rhodanese/Cell cycle control phosphatase"/>
    <property type="match status" value="1"/>
</dbReference>
<organism evidence="2">
    <name type="scientific">viral metagenome</name>
    <dbReference type="NCBI Taxonomy" id="1070528"/>
    <lineage>
        <taxon>unclassified sequences</taxon>
        <taxon>metagenomes</taxon>
        <taxon>organismal metagenomes</taxon>
    </lineage>
</organism>
<dbReference type="AlphaFoldDB" id="A0A6C0ET26"/>
<evidence type="ECO:0000259" key="1">
    <source>
        <dbReference type="PROSITE" id="PS50206"/>
    </source>
</evidence>
<dbReference type="PROSITE" id="PS50206">
    <property type="entry name" value="RHODANESE_3"/>
    <property type="match status" value="1"/>
</dbReference>
<accession>A0A6C0ET26</accession>
<dbReference type="EMBL" id="MN738935">
    <property type="protein sequence ID" value="QHT32336.1"/>
    <property type="molecule type" value="Genomic_DNA"/>
</dbReference>
<protein>
    <recommendedName>
        <fullName evidence="1">Rhodanese domain-containing protein</fullName>
    </recommendedName>
</protein>
<dbReference type="InterPro" id="IPR036873">
    <property type="entry name" value="Rhodanese-like_dom_sf"/>
</dbReference>
<name>A0A6C0ET26_9ZZZZ</name>
<dbReference type="Pfam" id="PF00581">
    <property type="entry name" value="Rhodanese"/>
    <property type="match status" value="1"/>
</dbReference>
<evidence type="ECO:0000313" key="2">
    <source>
        <dbReference type="EMBL" id="QHT32336.1"/>
    </source>
</evidence>
<dbReference type="Gene3D" id="3.40.250.10">
    <property type="entry name" value="Rhodanese-like domain"/>
    <property type="match status" value="1"/>
</dbReference>
<feature type="domain" description="Rhodanese" evidence="1">
    <location>
        <begin position="49"/>
        <end position="105"/>
    </location>
</feature>
<proteinExistence type="predicted"/>